<protein>
    <submittedName>
        <fullName evidence="1">Uncharacterized protein</fullName>
    </submittedName>
</protein>
<proteinExistence type="predicted"/>
<organism evidence="1 2">
    <name type="scientific">Arabidopsis thaliana x Arabidopsis arenosa</name>
    <dbReference type="NCBI Taxonomy" id="1240361"/>
    <lineage>
        <taxon>Eukaryota</taxon>
        <taxon>Viridiplantae</taxon>
        <taxon>Streptophyta</taxon>
        <taxon>Embryophyta</taxon>
        <taxon>Tracheophyta</taxon>
        <taxon>Spermatophyta</taxon>
        <taxon>Magnoliopsida</taxon>
        <taxon>eudicotyledons</taxon>
        <taxon>Gunneridae</taxon>
        <taxon>Pentapetalae</taxon>
        <taxon>rosids</taxon>
        <taxon>malvids</taxon>
        <taxon>Brassicales</taxon>
        <taxon>Brassicaceae</taxon>
        <taxon>Camelineae</taxon>
        <taxon>Arabidopsis</taxon>
    </lineage>
</organism>
<keyword evidence="2" id="KW-1185">Reference proteome</keyword>
<evidence type="ECO:0000313" key="1">
    <source>
        <dbReference type="EMBL" id="KAG7578932.1"/>
    </source>
</evidence>
<comment type="caution">
    <text evidence="1">The sequence shown here is derived from an EMBL/GenBank/DDBJ whole genome shotgun (WGS) entry which is preliminary data.</text>
</comment>
<gene>
    <name evidence="1" type="ORF">ISN45_Aa03g030970</name>
</gene>
<dbReference type="Proteomes" id="UP000694240">
    <property type="component" value="Chromosome 8"/>
</dbReference>
<evidence type="ECO:0000313" key="2">
    <source>
        <dbReference type="Proteomes" id="UP000694240"/>
    </source>
</evidence>
<reference evidence="1 2" key="1">
    <citation type="submission" date="2020-12" db="EMBL/GenBank/DDBJ databases">
        <title>Concerted genomic and epigenomic changes stabilize Arabidopsis allopolyploids.</title>
        <authorList>
            <person name="Chen Z."/>
        </authorList>
    </citation>
    <scope>NUCLEOTIDE SEQUENCE [LARGE SCALE GENOMIC DNA]</scope>
    <source>
        <strain evidence="1">Allo738</strain>
        <tissue evidence="1">Leaf</tissue>
    </source>
</reference>
<accession>A0A8T2B052</accession>
<name>A0A8T2B052_9BRAS</name>
<sequence>MRFSVRKEKGKRLDLNDWRRRGFCHGRRFDGGGLRPIYGGGMAMALCRLLRSTPVFLARRWSCSGEDSLLRGKAASIRFSGRRLGFLVLPV</sequence>
<dbReference type="AlphaFoldDB" id="A0A8T2B052"/>
<dbReference type="EMBL" id="JAEFBK010000008">
    <property type="protein sequence ID" value="KAG7578932.1"/>
    <property type="molecule type" value="Genomic_DNA"/>
</dbReference>